<evidence type="ECO:0000256" key="1">
    <source>
        <dbReference type="SAM" id="SignalP"/>
    </source>
</evidence>
<feature type="signal peptide" evidence="1">
    <location>
        <begin position="1"/>
        <end position="23"/>
    </location>
</feature>
<reference evidence="3" key="1">
    <citation type="submission" date="2020-02" db="EMBL/GenBank/DDBJ databases">
        <title>Genomic and physiological characterization of two novel Nitrospinaceae genera.</title>
        <authorList>
            <person name="Mueller A.J."/>
            <person name="Jung M.-Y."/>
            <person name="Strachan C.R."/>
            <person name="Herbold C.W."/>
            <person name="Kirkegaard R.H."/>
            <person name="Daims H."/>
        </authorList>
    </citation>
    <scope>NUCLEOTIDE SEQUENCE [LARGE SCALE GENOMIC DNA]</scope>
</reference>
<evidence type="ECO:0000313" key="2">
    <source>
        <dbReference type="EMBL" id="QPJ66213.1"/>
    </source>
</evidence>
<dbReference type="Gene3D" id="2.60.40.1120">
    <property type="entry name" value="Carboxypeptidase-like, regulatory domain"/>
    <property type="match status" value="1"/>
</dbReference>
<keyword evidence="1" id="KW-0732">Signal</keyword>
<sequence>MIQVKFKCLFIATLIALLTPAMAGAYQEIEVSNGGTIEGKVELIGSIPGPRVYHLVLFPNIDMCAEVDTDQEMNRVLYDFIRDSNGGLKDVVVALEKVDAGKPFNKEPISILSENCKFTPDVNAVRQNEVFKVDNQDAVMHNSQVYQKERGKIIQNLPIPPEEISDGKVTFQKDYKIFQMICGMHEFMQTWGYRVQNPYYKITGTDGTFKISDIPPGEYSVVAWHYLMKKRYQTIKVTENSVQNINFEFDGNEVIRPHYETIISGRIKKDAILPGTAKAMEADKHLTGK</sequence>
<evidence type="ECO:0008006" key="4">
    <source>
        <dbReference type="Google" id="ProtNLM"/>
    </source>
</evidence>
<dbReference type="SUPFAM" id="SSF117074">
    <property type="entry name" value="Hypothetical protein PA1324"/>
    <property type="match status" value="1"/>
</dbReference>
<protein>
    <recommendedName>
        <fullName evidence="4">Rhamnogalacturonan lyase domain-containing protein</fullName>
    </recommendedName>
</protein>
<name>A0A7T0G4B0_9BACT</name>
<organism evidence="2 3">
    <name type="scientific">Candidatus Nitrohelix vancouverensis</name>
    <dbReference type="NCBI Taxonomy" id="2705534"/>
    <lineage>
        <taxon>Bacteria</taxon>
        <taxon>Pseudomonadati</taxon>
        <taxon>Nitrospinota/Tectimicrobiota group</taxon>
        <taxon>Nitrospinota</taxon>
        <taxon>Nitrospinia</taxon>
        <taxon>Nitrospinales</taxon>
        <taxon>Nitrospinaceae</taxon>
        <taxon>Candidatus Nitrohelix</taxon>
    </lineage>
</organism>
<proteinExistence type="predicted"/>
<gene>
    <name evidence="2" type="ORF">G3M78_12740</name>
</gene>
<evidence type="ECO:0000313" key="3">
    <source>
        <dbReference type="Proteomes" id="UP000594464"/>
    </source>
</evidence>
<accession>A0A7T0G4B0</accession>
<dbReference type="KEGG" id="nva:G3M78_12740"/>
<dbReference type="AlphaFoldDB" id="A0A7T0G4B0"/>
<feature type="chain" id="PRO_5033014075" description="Rhamnogalacturonan lyase domain-containing protein" evidence="1">
    <location>
        <begin position="24"/>
        <end position="289"/>
    </location>
</feature>
<dbReference type="EMBL" id="CP048620">
    <property type="protein sequence ID" value="QPJ66213.1"/>
    <property type="molecule type" value="Genomic_DNA"/>
</dbReference>
<dbReference type="Proteomes" id="UP000594464">
    <property type="component" value="Chromosome"/>
</dbReference>